<keyword evidence="4" id="KW-0413">Isomerase</keyword>
<comment type="caution">
    <text evidence="7">The sequence shown here is derived from an EMBL/GenBank/DDBJ whole genome shotgun (WGS) entry which is preliminary data.</text>
</comment>
<dbReference type="EMBL" id="MDHN01000029">
    <property type="protein sequence ID" value="OFC70370.1"/>
    <property type="molecule type" value="Genomic_DNA"/>
</dbReference>
<feature type="transmembrane region" description="Helical" evidence="5">
    <location>
        <begin position="9"/>
        <end position="27"/>
    </location>
</feature>
<evidence type="ECO:0000256" key="4">
    <source>
        <dbReference type="ARBA" id="ARBA00023110"/>
    </source>
</evidence>
<feature type="domain" description="PpiC" evidence="6">
    <location>
        <begin position="110"/>
        <end position="228"/>
    </location>
</feature>
<evidence type="ECO:0000256" key="3">
    <source>
        <dbReference type="ARBA" id="ARBA00013194"/>
    </source>
</evidence>
<evidence type="ECO:0000259" key="6">
    <source>
        <dbReference type="Pfam" id="PF13145"/>
    </source>
</evidence>
<evidence type="ECO:0000313" key="8">
    <source>
        <dbReference type="Proteomes" id="UP000175691"/>
    </source>
</evidence>
<dbReference type="InterPro" id="IPR050245">
    <property type="entry name" value="PrsA_foldase"/>
</dbReference>
<dbReference type="EC" id="5.2.1.8" evidence="3"/>
<keyword evidence="5" id="KW-1133">Transmembrane helix</keyword>
<dbReference type="STRING" id="1656094.BFC18_14470"/>
<proteinExistence type="inferred from homology"/>
<keyword evidence="8" id="KW-1185">Reference proteome</keyword>
<evidence type="ECO:0000313" key="7">
    <source>
        <dbReference type="EMBL" id="OFC70370.1"/>
    </source>
</evidence>
<dbReference type="GO" id="GO:0003755">
    <property type="term" value="F:peptidyl-prolyl cis-trans isomerase activity"/>
    <property type="evidence" value="ECO:0007669"/>
    <property type="project" value="UniProtKB-KW"/>
</dbReference>
<dbReference type="RefSeq" id="WP_070126013.1">
    <property type="nucleotide sequence ID" value="NZ_MDHN01000029.1"/>
</dbReference>
<comment type="similarity">
    <text evidence="2">Belongs to the PpiC/parvulin rotamase family.</text>
</comment>
<protein>
    <recommendedName>
        <fullName evidence="3">peptidylprolyl isomerase</fullName>
        <ecNumber evidence="3">5.2.1.8</ecNumber>
    </recommendedName>
</protein>
<keyword evidence="5" id="KW-0812">Transmembrane</keyword>
<dbReference type="OrthoDB" id="196786at2"/>
<gene>
    <name evidence="7" type="ORF">BFC18_14470</name>
</gene>
<dbReference type="Pfam" id="PF13145">
    <property type="entry name" value="Rotamase_2"/>
    <property type="match status" value="1"/>
</dbReference>
<keyword evidence="5" id="KW-0472">Membrane</keyword>
<dbReference type="PANTHER" id="PTHR47245:SF2">
    <property type="entry name" value="PEPTIDYL-PROLYL CIS-TRANS ISOMERASE HP_0175-RELATED"/>
    <property type="match status" value="1"/>
</dbReference>
<dbReference type="Proteomes" id="UP000175691">
    <property type="component" value="Unassembled WGS sequence"/>
</dbReference>
<evidence type="ECO:0000256" key="2">
    <source>
        <dbReference type="ARBA" id="ARBA00007656"/>
    </source>
</evidence>
<keyword evidence="4" id="KW-0697">Rotamase</keyword>
<dbReference type="PANTHER" id="PTHR47245">
    <property type="entry name" value="PEPTIDYLPROLYL ISOMERASE"/>
    <property type="match status" value="1"/>
</dbReference>
<evidence type="ECO:0000256" key="5">
    <source>
        <dbReference type="SAM" id="Phobius"/>
    </source>
</evidence>
<comment type="catalytic activity">
    <reaction evidence="1">
        <text>[protein]-peptidylproline (omega=180) = [protein]-peptidylproline (omega=0)</text>
        <dbReference type="Rhea" id="RHEA:16237"/>
        <dbReference type="Rhea" id="RHEA-COMP:10747"/>
        <dbReference type="Rhea" id="RHEA-COMP:10748"/>
        <dbReference type="ChEBI" id="CHEBI:83833"/>
        <dbReference type="ChEBI" id="CHEBI:83834"/>
        <dbReference type="EC" id="5.2.1.8"/>
    </reaction>
</comment>
<accession>A0A1E7ZA25</accession>
<reference evidence="7 8" key="1">
    <citation type="submission" date="2016-08" db="EMBL/GenBank/DDBJ databases">
        <authorList>
            <person name="Seilhamer J.J."/>
        </authorList>
    </citation>
    <scope>NUCLEOTIDE SEQUENCE [LARGE SCALE GENOMIC DNA]</scope>
    <source>
        <strain evidence="7 8">KCTC 42603</strain>
    </source>
</reference>
<name>A0A1E7ZA25_9ALTE</name>
<dbReference type="InterPro" id="IPR000297">
    <property type="entry name" value="PPIase_PpiC"/>
</dbReference>
<evidence type="ECO:0000256" key="1">
    <source>
        <dbReference type="ARBA" id="ARBA00000971"/>
    </source>
</evidence>
<dbReference type="AlphaFoldDB" id="A0A1E7ZA25"/>
<sequence>MLKKFLRDPLLMFVVLGAVVFALYYSVEDASQEVVELSEINRKVFAEQFEMLTGRVATAEDREKIESDYIQEEVLFREAIKAGMYLTDPEVRSKLIEEMRYQVTGAIPEPEETELVAYYLEHIDRYFVEATYSFRHVYFEQLPENADAILAQLQVGEEVAGDEFWRGRVLPNYGISMIRGMFGKAFLDELGTHMDGQWYGPEESLLGWHYVLVTGATERSPLTFDEARMQVTNDYTVDKLQQSVEDYIDGLGDEYKIIRHSGE</sequence>
<organism evidence="7 8">
    <name type="scientific">Alteromonas confluentis</name>
    <dbReference type="NCBI Taxonomy" id="1656094"/>
    <lineage>
        <taxon>Bacteria</taxon>
        <taxon>Pseudomonadati</taxon>
        <taxon>Pseudomonadota</taxon>
        <taxon>Gammaproteobacteria</taxon>
        <taxon>Alteromonadales</taxon>
        <taxon>Alteromonadaceae</taxon>
        <taxon>Alteromonas/Salinimonas group</taxon>
        <taxon>Alteromonas</taxon>
    </lineage>
</organism>